<organism evidence="1 2">
    <name type="scientific">Pisolithus tinctorius Marx 270</name>
    <dbReference type="NCBI Taxonomy" id="870435"/>
    <lineage>
        <taxon>Eukaryota</taxon>
        <taxon>Fungi</taxon>
        <taxon>Dikarya</taxon>
        <taxon>Basidiomycota</taxon>
        <taxon>Agaricomycotina</taxon>
        <taxon>Agaricomycetes</taxon>
        <taxon>Agaricomycetidae</taxon>
        <taxon>Boletales</taxon>
        <taxon>Sclerodermatineae</taxon>
        <taxon>Pisolithaceae</taxon>
        <taxon>Pisolithus</taxon>
    </lineage>
</organism>
<protein>
    <submittedName>
        <fullName evidence="1">Uncharacterized protein</fullName>
    </submittedName>
</protein>
<dbReference type="HOGENOM" id="CLU_1627751_0_0_1"/>
<reference evidence="2" key="2">
    <citation type="submission" date="2015-01" db="EMBL/GenBank/DDBJ databases">
        <title>Evolutionary Origins and Diversification of the Mycorrhizal Mutualists.</title>
        <authorList>
            <consortium name="DOE Joint Genome Institute"/>
            <consortium name="Mycorrhizal Genomics Consortium"/>
            <person name="Kohler A."/>
            <person name="Kuo A."/>
            <person name="Nagy L.G."/>
            <person name="Floudas D."/>
            <person name="Copeland A."/>
            <person name="Barry K.W."/>
            <person name="Cichocki N."/>
            <person name="Veneault-Fourrey C."/>
            <person name="LaButti K."/>
            <person name="Lindquist E.A."/>
            <person name="Lipzen A."/>
            <person name="Lundell T."/>
            <person name="Morin E."/>
            <person name="Murat C."/>
            <person name="Riley R."/>
            <person name="Ohm R."/>
            <person name="Sun H."/>
            <person name="Tunlid A."/>
            <person name="Henrissat B."/>
            <person name="Grigoriev I.V."/>
            <person name="Hibbett D.S."/>
            <person name="Martin F."/>
        </authorList>
    </citation>
    <scope>NUCLEOTIDE SEQUENCE [LARGE SCALE GENOMIC DNA]</scope>
    <source>
        <strain evidence="2">Marx 270</strain>
    </source>
</reference>
<dbReference type="EMBL" id="KN832082">
    <property type="protein sequence ID" value="KIN94921.1"/>
    <property type="molecule type" value="Genomic_DNA"/>
</dbReference>
<proteinExistence type="predicted"/>
<accession>A0A0C3JB87</accession>
<evidence type="ECO:0000313" key="1">
    <source>
        <dbReference type="EMBL" id="KIN94921.1"/>
    </source>
</evidence>
<evidence type="ECO:0000313" key="2">
    <source>
        <dbReference type="Proteomes" id="UP000054217"/>
    </source>
</evidence>
<sequence length="163" mass="16793">MLIGYCCEAHLASAHGIVNMPRTQLVECGRCGKRWDTGLCCGTIARSVSGSAVDERMFHGTLHSPKDRCPCVTGYPLSTGCTSAIQVSLRAGDGGLGAVQSFAVKASALAYIEIDICGSAGYDTPTPNSPALGMSRAPPTLVGNHLPGVVPEWLAVTSSTAAL</sequence>
<dbReference type="AlphaFoldDB" id="A0A0C3JB87"/>
<reference evidence="1 2" key="1">
    <citation type="submission" date="2014-04" db="EMBL/GenBank/DDBJ databases">
        <authorList>
            <consortium name="DOE Joint Genome Institute"/>
            <person name="Kuo A."/>
            <person name="Kohler A."/>
            <person name="Costa M.D."/>
            <person name="Nagy L.G."/>
            <person name="Floudas D."/>
            <person name="Copeland A."/>
            <person name="Barry K.W."/>
            <person name="Cichocki N."/>
            <person name="Veneault-Fourrey C."/>
            <person name="LaButti K."/>
            <person name="Lindquist E.A."/>
            <person name="Lipzen A."/>
            <person name="Lundell T."/>
            <person name="Morin E."/>
            <person name="Murat C."/>
            <person name="Sun H."/>
            <person name="Tunlid A."/>
            <person name="Henrissat B."/>
            <person name="Grigoriev I.V."/>
            <person name="Hibbett D.S."/>
            <person name="Martin F."/>
            <person name="Nordberg H.P."/>
            <person name="Cantor M.N."/>
            <person name="Hua S.X."/>
        </authorList>
    </citation>
    <scope>NUCLEOTIDE SEQUENCE [LARGE SCALE GENOMIC DNA]</scope>
    <source>
        <strain evidence="1 2">Marx 270</strain>
    </source>
</reference>
<keyword evidence="2" id="KW-1185">Reference proteome</keyword>
<dbReference type="InParanoid" id="A0A0C3JB87"/>
<dbReference type="OrthoDB" id="10553740at2759"/>
<name>A0A0C3JB87_PISTI</name>
<gene>
    <name evidence="1" type="ORF">M404DRAFT_34612</name>
</gene>
<dbReference type="Proteomes" id="UP000054217">
    <property type="component" value="Unassembled WGS sequence"/>
</dbReference>